<feature type="non-terminal residue" evidence="1">
    <location>
        <position position="1"/>
    </location>
</feature>
<dbReference type="Proteomes" id="UP000265520">
    <property type="component" value="Unassembled WGS sequence"/>
</dbReference>
<organism evidence="1 2">
    <name type="scientific">Trifolium medium</name>
    <dbReference type="NCBI Taxonomy" id="97028"/>
    <lineage>
        <taxon>Eukaryota</taxon>
        <taxon>Viridiplantae</taxon>
        <taxon>Streptophyta</taxon>
        <taxon>Embryophyta</taxon>
        <taxon>Tracheophyta</taxon>
        <taxon>Spermatophyta</taxon>
        <taxon>Magnoliopsida</taxon>
        <taxon>eudicotyledons</taxon>
        <taxon>Gunneridae</taxon>
        <taxon>Pentapetalae</taxon>
        <taxon>rosids</taxon>
        <taxon>fabids</taxon>
        <taxon>Fabales</taxon>
        <taxon>Fabaceae</taxon>
        <taxon>Papilionoideae</taxon>
        <taxon>50 kb inversion clade</taxon>
        <taxon>NPAAA clade</taxon>
        <taxon>Hologalegina</taxon>
        <taxon>IRL clade</taxon>
        <taxon>Trifolieae</taxon>
        <taxon>Trifolium</taxon>
    </lineage>
</organism>
<sequence>QRSSLGEPVLGANLDVLAECIFLVNSDAELGFSLWSVKNLDALLMM</sequence>
<evidence type="ECO:0000313" key="1">
    <source>
        <dbReference type="EMBL" id="MCI59646.1"/>
    </source>
</evidence>
<dbReference type="EMBL" id="LXQA010567595">
    <property type="protein sequence ID" value="MCI59646.1"/>
    <property type="molecule type" value="Genomic_DNA"/>
</dbReference>
<evidence type="ECO:0000313" key="2">
    <source>
        <dbReference type="Proteomes" id="UP000265520"/>
    </source>
</evidence>
<name>A0A392THS6_9FABA</name>
<reference evidence="1 2" key="1">
    <citation type="journal article" date="2018" name="Front. Plant Sci.">
        <title>Red Clover (Trifolium pratense) and Zigzag Clover (T. medium) - A Picture of Genomic Similarities and Differences.</title>
        <authorList>
            <person name="Dluhosova J."/>
            <person name="Istvanek J."/>
            <person name="Nedelnik J."/>
            <person name="Repkova J."/>
        </authorList>
    </citation>
    <scope>NUCLEOTIDE SEQUENCE [LARGE SCALE GENOMIC DNA]</scope>
    <source>
        <strain evidence="2">cv. 10/8</strain>
        <tissue evidence="1">Leaf</tissue>
    </source>
</reference>
<comment type="caution">
    <text evidence="1">The sequence shown here is derived from an EMBL/GenBank/DDBJ whole genome shotgun (WGS) entry which is preliminary data.</text>
</comment>
<keyword evidence="2" id="KW-1185">Reference proteome</keyword>
<dbReference type="AlphaFoldDB" id="A0A392THS6"/>
<accession>A0A392THS6</accession>
<protein>
    <submittedName>
        <fullName evidence="1">Uncharacterized protein</fullName>
    </submittedName>
</protein>
<proteinExistence type="predicted"/>